<keyword evidence="4" id="KW-1185">Reference proteome</keyword>
<evidence type="ECO:0000259" key="2">
    <source>
        <dbReference type="Pfam" id="PF01398"/>
    </source>
</evidence>
<protein>
    <recommendedName>
        <fullName evidence="2">JAB1/MPN/MOV34 metalloenzyme domain-containing protein</fullName>
    </recommendedName>
</protein>
<dbReference type="PANTHER" id="PTHR10540:SF6">
    <property type="entry name" value="EUKARYOTIC TRANSLATION INITIATION FACTOR 3 SUBUNIT F"/>
    <property type="match status" value="1"/>
</dbReference>
<evidence type="ECO:0000313" key="3">
    <source>
        <dbReference type="EMBL" id="CAI9162478.1"/>
    </source>
</evidence>
<sequence length="178" mass="18826">MSLWTLAFCQGWRAPSRHPTQSPGCGLIPDPSADPAHSRCRALPSQAPSPAARGPAVPGHLGLHRGQLRATQRESCPSCPDPVGPVDTHSGEVTNCLSGPHSASEDEVTADVESAKNTCQVCRKVSPEELIVGWHASGHDITEHSMPIHEDYSPEAPNPIHLTSVQNGRVSDKASSAL</sequence>
<dbReference type="Proteomes" id="UP001176941">
    <property type="component" value="Chromosome 21"/>
</dbReference>
<evidence type="ECO:0000313" key="4">
    <source>
        <dbReference type="Proteomes" id="UP001176941"/>
    </source>
</evidence>
<dbReference type="Pfam" id="PF01398">
    <property type="entry name" value="JAB"/>
    <property type="match status" value="1"/>
</dbReference>
<organism evidence="3 4">
    <name type="scientific">Rangifer tarandus platyrhynchus</name>
    <name type="common">Svalbard reindeer</name>
    <dbReference type="NCBI Taxonomy" id="3082113"/>
    <lineage>
        <taxon>Eukaryota</taxon>
        <taxon>Metazoa</taxon>
        <taxon>Chordata</taxon>
        <taxon>Craniata</taxon>
        <taxon>Vertebrata</taxon>
        <taxon>Euteleostomi</taxon>
        <taxon>Mammalia</taxon>
        <taxon>Eutheria</taxon>
        <taxon>Laurasiatheria</taxon>
        <taxon>Artiodactyla</taxon>
        <taxon>Ruminantia</taxon>
        <taxon>Pecora</taxon>
        <taxon>Cervidae</taxon>
        <taxon>Odocoileinae</taxon>
        <taxon>Rangifer</taxon>
    </lineage>
</organism>
<name>A0ABN8YM54_RANTA</name>
<dbReference type="InterPro" id="IPR000555">
    <property type="entry name" value="JAMM/MPN+_dom"/>
</dbReference>
<evidence type="ECO:0000256" key="1">
    <source>
        <dbReference type="SAM" id="MobiDB-lite"/>
    </source>
</evidence>
<feature type="domain" description="JAB1/MPN/MOV34 metalloenzyme" evidence="2">
    <location>
        <begin position="84"/>
        <end position="157"/>
    </location>
</feature>
<reference evidence="3" key="1">
    <citation type="submission" date="2023-04" db="EMBL/GenBank/DDBJ databases">
        <authorList>
            <consortium name="ELIXIR-Norway"/>
        </authorList>
    </citation>
    <scope>NUCLEOTIDE SEQUENCE [LARGE SCALE GENOMIC DNA]</scope>
</reference>
<proteinExistence type="predicted"/>
<accession>A0ABN8YM54</accession>
<feature type="region of interest" description="Disordered" evidence="1">
    <location>
        <begin position="147"/>
        <end position="178"/>
    </location>
</feature>
<dbReference type="EMBL" id="OX459957">
    <property type="protein sequence ID" value="CAI9162478.1"/>
    <property type="molecule type" value="Genomic_DNA"/>
</dbReference>
<feature type="compositionally biased region" description="Polar residues" evidence="1">
    <location>
        <begin position="161"/>
        <end position="178"/>
    </location>
</feature>
<dbReference type="Gene3D" id="3.40.140.10">
    <property type="entry name" value="Cytidine Deaminase, domain 2"/>
    <property type="match status" value="1"/>
</dbReference>
<dbReference type="PANTHER" id="PTHR10540">
    <property type="entry name" value="EUKARYOTIC TRANSLATION INITIATION FACTOR 3 SUBUNIT F-RELATED"/>
    <property type="match status" value="1"/>
</dbReference>
<gene>
    <name evidence="3" type="ORF">MRATA1EN1_LOCUS11440</name>
</gene>